<feature type="transmembrane region" description="Helical" evidence="5">
    <location>
        <begin position="111"/>
        <end position="129"/>
    </location>
</feature>
<dbReference type="AlphaFoldDB" id="A0A7K0CCR5"/>
<dbReference type="InterPro" id="IPR052185">
    <property type="entry name" value="IPC_Synthase-Related"/>
</dbReference>
<organism evidence="7 8">
    <name type="scientific">Streptomyces smaragdinus</name>
    <dbReference type="NCBI Taxonomy" id="2585196"/>
    <lineage>
        <taxon>Bacteria</taxon>
        <taxon>Bacillati</taxon>
        <taxon>Actinomycetota</taxon>
        <taxon>Actinomycetes</taxon>
        <taxon>Kitasatosporales</taxon>
        <taxon>Streptomycetaceae</taxon>
        <taxon>Streptomyces</taxon>
    </lineage>
</organism>
<evidence type="ECO:0000256" key="1">
    <source>
        <dbReference type="ARBA" id="ARBA00004141"/>
    </source>
</evidence>
<feature type="transmembrane region" description="Helical" evidence="5">
    <location>
        <begin position="45"/>
        <end position="62"/>
    </location>
</feature>
<dbReference type="GO" id="GO:0016020">
    <property type="term" value="C:membrane"/>
    <property type="evidence" value="ECO:0007669"/>
    <property type="project" value="UniProtKB-SubCell"/>
</dbReference>
<dbReference type="PANTHER" id="PTHR31310">
    <property type="match status" value="1"/>
</dbReference>
<name>A0A7K0CCR5_9ACTN</name>
<keyword evidence="2 5" id="KW-0812">Transmembrane</keyword>
<evidence type="ECO:0000259" key="6">
    <source>
        <dbReference type="Pfam" id="PF14378"/>
    </source>
</evidence>
<evidence type="ECO:0000256" key="5">
    <source>
        <dbReference type="SAM" id="Phobius"/>
    </source>
</evidence>
<dbReference type="PANTHER" id="PTHR31310:SF7">
    <property type="entry name" value="PA-PHOSPHATASE RELATED-FAMILY PROTEIN DDB_G0268928"/>
    <property type="match status" value="1"/>
</dbReference>
<dbReference type="Proteomes" id="UP000466345">
    <property type="component" value="Unassembled WGS sequence"/>
</dbReference>
<accession>A0A7K0CCR5</accession>
<keyword evidence="8" id="KW-1185">Reference proteome</keyword>
<evidence type="ECO:0000256" key="3">
    <source>
        <dbReference type="ARBA" id="ARBA00022989"/>
    </source>
</evidence>
<reference evidence="7 8" key="1">
    <citation type="submission" date="2019-10" db="EMBL/GenBank/DDBJ databases">
        <title>Streptomyces smaragdinus sp. nov. and Streptomyces fabii sp. nov., isolated from the gut of fungus growing-termite Macrotermes natalensis.</title>
        <authorList>
            <person name="Schwitalla J."/>
            <person name="Benndorf R."/>
            <person name="Martin K."/>
            <person name="De Beer W."/>
            <person name="Kaster A.-K."/>
            <person name="Vollmers J."/>
            <person name="Poulsen M."/>
            <person name="Beemelmanns C."/>
        </authorList>
    </citation>
    <scope>NUCLEOTIDE SEQUENCE [LARGE SCALE GENOMIC DNA]</scope>
    <source>
        <strain evidence="7 8">RB5</strain>
    </source>
</reference>
<keyword evidence="3 5" id="KW-1133">Transmembrane helix</keyword>
<protein>
    <recommendedName>
        <fullName evidence="6">Inositolphosphotransferase Aur1/Ipt1 domain-containing protein</fullName>
    </recommendedName>
</protein>
<evidence type="ECO:0000313" key="7">
    <source>
        <dbReference type="EMBL" id="MQY11156.1"/>
    </source>
</evidence>
<feature type="transmembrane region" description="Helical" evidence="5">
    <location>
        <begin position="224"/>
        <end position="242"/>
    </location>
</feature>
<dbReference type="EMBL" id="WEGJ01000003">
    <property type="protein sequence ID" value="MQY11156.1"/>
    <property type="molecule type" value="Genomic_DNA"/>
</dbReference>
<evidence type="ECO:0000256" key="4">
    <source>
        <dbReference type="ARBA" id="ARBA00023136"/>
    </source>
</evidence>
<dbReference type="CDD" id="cd03386">
    <property type="entry name" value="PAP2_Aur1_like"/>
    <property type="match status" value="1"/>
</dbReference>
<feature type="transmembrane region" description="Helical" evidence="5">
    <location>
        <begin position="141"/>
        <end position="157"/>
    </location>
</feature>
<feature type="transmembrane region" description="Helical" evidence="5">
    <location>
        <begin position="195"/>
        <end position="217"/>
    </location>
</feature>
<evidence type="ECO:0000313" key="8">
    <source>
        <dbReference type="Proteomes" id="UP000466345"/>
    </source>
</evidence>
<dbReference type="RefSeq" id="WP_153450475.1">
    <property type="nucleotide sequence ID" value="NZ_WEGJ01000003.1"/>
</dbReference>
<sequence length="283" mass="31566">MGASYSRDFAPRPGEIARTLEDRRADAREKTPLLARLRSPRPPRLWFEIMLVAVCYWTYSLIRNSAPLQERAAMRHADEIWGLQQDLGLAFEQSLNHAVDGVAWLVVPMNYYYATLHFIVTIGVLVWLYRSHPGRYAATRFALFAATGVALFGYYFYPLAPPRLMHGVAFVDTVRVHETWGSLASGNLASVSNQYAAMPSMHIGWALWCGIVVVMLARPVWARVLGALYPVATLFVIVGTANHFWMDAVGGMVCLAFGFGVSYLWYGASAFRLPRRVAVGGSV</sequence>
<gene>
    <name evidence="7" type="ORF">SRB5_12700</name>
</gene>
<proteinExistence type="predicted"/>
<comment type="subcellular location">
    <subcellularLocation>
        <location evidence="1">Membrane</location>
        <topology evidence="1">Multi-pass membrane protein</topology>
    </subcellularLocation>
</comment>
<dbReference type="Pfam" id="PF14378">
    <property type="entry name" value="PAP2_3"/>
    <property type="match status" value="1"/>
</dbReference>
<comment type="caution">
    <text evidence="7">The sequence shown here is derived from an EMBL/GenBank/DDBJ whole genome shotgun (WGS) entry which is preliminary data.</text>
</comment>
<keyword evidence="4 5" id="KW-0472">Membrane</keyword>
<dbReference type="InterPro" id="IPR026841">
    <property type="entry name" value="Aur1/Ipt1"/>
</dbReference>
<evidence type="ECO:0000256" key="2">
    <source>
        <dbReference type="ARBA" id="ARBA00022692"/>
    </source>
</evidence>
<dbReference type="OrthoDB" id="5241565at2"/>
<feature type="domain" description="Inositolphosphotransferase Aur1/Ipt1" evidence="6">
    <location>
        <begin position="79"/>
        <end position="259"/>
    </location>
</feature>
<feature type="transmembrane region" description="Helical" evidence="5">
    <location>
        <begin position="248"/>
        <end position="266"/>
    </location>
</feature>